<dbReference type="STRING" id="1108812.AWC16_11420"/>
<proteinExistence type="predicted"/>
<evidence type="ECO:0000313" key="2">
    <source>
        <dbReference type="EMBL" id="ORW11183.1"/>
    </source>
</evidence>
<accession>A0A1X1YJI5</accession>
<keyword evidence="3" id="KW-1185">Reference proteome</keyword>
<evidence type="ECO:0000313" key="3">
    <source>
        <dbReference type="Proteomes" id="UP000193866"/>
    </source>
</evidence>
<dbReference type="RefSeq" id="WP_085264621.1">
    <property type="nucleotide sequence ID" value="NZ_JACKVG010000017.1"/>
</dbReference>
<dbReference type="Proteomes" id="UP000193866">
    <property type="component" value="Unassembled WGS sequence"/>
</dbReference>
<reference evidence="2 3" key="1">
    <citation type="submission" date="2016-01" db="EMBL/GenBank/DDBJ databases">
        <title>The new phylogeny of the genus Mycobacterium.</title>
        <authorList>
            <person name="Tarcisio F."/>
            <person name="Conor M."/>
            <person name="Antonella G."/>
            <person name="Elisabetta G."/>
            <person name="Giulia F.S."/>
            <person name="Sara T."/>
            <person name="Anna F."/>
            <person name="Clotilde B."/>
            <person name="Roberto B."/>
            <person name="Veronica D.S."/>
            <person name="Fabio R."/>
            <person name="Monica P."/>
            <person name="Olivier J."/>
            <person name="Enrico T."/>
            <person name="Nicola S."/>
        </authorList>
    </citation>
    <scope>NUCLEOTIDE SEQUENCE [LARGE SCALE GENOMIC DNA]</scope>
    <source>
        <strain evidence="2 3">DSM 45394</strain>
    </source>
</reference>
<dbReference type="AlphaFoldDB" id="A0A1X1YJI5"/>
<evidence type="ECO:0000256" key="1">
    <source>
        <dbReference type="SAM" id="MobiDB-lite"/>
    </source>
</evidence>
<comment type="caution">
    <text evidence="2">The sequence shown here is derived from an EMBL/GenBank/DDBJ whole genome shotgun (WGS) entry which is preliminary data.</text>
</comment>
<protein>
    <submittedName>
        <fullName evidence="2">Uncharacterized protein</fullName>
    </submittedName>
</protein>
<name>A0A1X1YJI5_9MYCO</name>
<dbReference type="EMBL" id="LQPG01000018">
    <property type="protein sequence ID" value="ORW11183.1"/>
    <property type="molecule type" value="Genomic_DNA"/>
</dbReference>
<organism evidence="2 3">
    <name type="scientific">Mycolicibacter longobardus</name>
    <dbReference type="NCBI Taxonomy" id="1108812"/>
    <lineage>
        <taxon>Bacteria</taxon>
        <taxon>Bacillati</taxon>
        <taxon>Actinomycetota</taxon>
        <taxon>Actinomycetes</taxon>
        <taxon>Mycobacteriales</taxon>
        <taxon>Mycobacteriaceae</taxon>
        <taxon>Mycolicibacter</taxon>
    </lineage>
</organism>
<sequence>MKSKPSEEQRETVAALLDAAKRPSQRVNIRNTFVQSGDQKHPIPGPLAAMVRGHDEGALDLYLLHRALVSSEPWTSRPLRSSVWARTLGVHTDSDGGAAVISKTWRRLDTKYQLVERGRSGRIAVFTALREDGSGQVYTSPDGKSRDERFFTLPFEYWTAEQAWYRSLPLNAKAMLLISSTLKPDFVLPTERAKDWYGISTETAQRGLRHLQEVGLIHRRTRLRPTPLGPTMMTQEYHYTLHPPFGRQPKKAARPSLTVVEGGVSA</sequence>
<feature type="region of interest" description="Disordered" evidence="1">
    <location>
        <begin position="244"/>
        <end position="266"/>
    </location>
</feature>
<gene>
    <name evidence="2" type="ORF">AWC16_11420</name>
</gene>